<reference evidence="2" key="1">
    <citation type="submission" date="2025-08" db="UniProtKB">
        <authorList>
            <consortium name="RefSeq"/>
        </authorList>
    </citation>
    <scope>IDENTIFICATION</scope>
    <source>
        <strain evidence="2">Airmid</strain>
    </source>
</reference>
<dbReference type="InterPro" id="IPR012337">
    <property type="entry name" value="RNaseH-like_sf"/>
</dbReference>
<dbReference type="Gene3D" id="3.30.420.10">
    <property type="entry name" value="Ribonuclease H-like superfamily/Ribonuclease H"/>
    <property type="match status" value="1"/>
</dbReference>
<proteinExistence type="predicted"/>
<sequence length="622" mass="73982">MSYLNNSNNNNSKNEQINNQKKISQFFNQPRNKQYFAYMQDEKLYTIKKLNNSFSISINEETIVNFVFEKCYKNFAETSIIPLRFLRFVFGIGRQRVSGYIFIESKGNNAICLTFDFTTNKGKNYLLAFQVDFQQTLFVIQRRFSFNENPNRSKHDETKLIEQYYGNMTIKDFIKKVNLSHSDHINKYGIKFKNYLIKTKALKMPKIFPNFKFNFPDPERKIRWIVLCMDEYFLNLKKFVNSFKEKAIEYKFKMDDCLFTQLIKCINIEELENIFSNLIRFDVDYVLFGITEDFKINGMSGHDIIKYLSLCKFGIPCQIFKTKNFYNTIEFDESLFIKMSHRLGEFPINITEEYWNINGFIDSNDSIFMAVNCTSQQIQGKTYFIMSIVSSKDHKYILYDEAHIIDKIQNFNRLRQQMYLIICKYKERFQRMPKTVILYYNEKNDKDFIQIEKLCDLSIFHQETESIKWVIINIVLPSNIPGKMFGKPDCNRYSYLIEDEKIFNENGFILCHNSSFENSKAISMKCVECIIKMNTAKLTVQTLAQITDFLCYLFTESFNVKNQPLPLSYAINSTRQAFSRLNGKLFVSQTYLKNYSEEEFLDIMNILMKYKFLHEKISNPYV</sequence>
<gene>
    <name evidence="2" type="primary">LOC113789689</name>
</gene>
<accession>A0A6P6XT25</accession>
<dbReference type="OrthoDB" id="10437021at2759"/>
<dbReference type="InterPro" id="IPR036397">
    <property type="entry name" value="RNaseH_sf"/>
</dbReference>
<protein>
    <submittedName>
        <fullName evidence="2">Uncharacterized protein LOC113789689</fullName>
    </submittedName>
</protein>
<evidence type="ECO:0000313" key="1">
    <source>
        <dbReference type="Proteomes" id="UP000515146"/>
    </source>
</evidence>
<dbReference type="SUPFAM" id="SSF53098">
    <property type="entry name" value="Ribonuclease H-like"/>
    <property type="match status" value="1"/>
</dbReference>
<evidence type="ECO:0000313" key="2">
    <source>
        <dbReference type="RefSeq" id="XP_027195059.1"/>
    </source>
</evidence>
<organism evidence="1 2">
    <name type="scientific">Dermatophagoides pteronyssinus</name>
    <name type="common">European house dust mite</name>
    <dbReference type="NCBI Taxonomy" id="6956"/>
    <lineage>
        <taxon>Eukaryota</taxon>
        <taxon>Metazoa</taxon>
        <taxon>Ecdysozoa</taxon>
        <taxon>Arthropoda</taxon>
        <taxon>Chelicerata</taxon>
        <taxon>Arachnida</taxon>
        <taxon>Acari</taxon>
        <taxon>Acariformes</taxon>
        <taxon>Sarcoptiformes</taxon>
        <taxon>Astigmata</taxon>
        <taxon>Psoroptidia</taxon>
        <taxon>Analgoidea</taxon>
        <taxon>Pyroglyphidae</taxon>
        <taxon>Dermatophagoidinae</taxon>
        <taxon>Dermatophagoides</taxon>
    </lineage>
</organism>
<dbReference type="GO" id="GO:0003676">
    <property type="term" value="F:nucleic acid binding"/>
    <property type="evidence" value="ECO:0007669"/>
    <property type="project" value="InterPro"/>
</dbReference>
<name>A0A6P6XT25_DERPT</name>
<dbReference type="Proteomes" id="UP000515146">
    <property type="component" value="Unplaced"/>
</dbReference>
<dbReference type="InParanoid" id="A0A6P6XT25"/>
<dbReference type="AlphaFoldDB" id="A0A6P6XT25"/>
<dbReference type="RefSeq" id="XP_027195059.1">
    <property type="nucleotide sequence ID" value="XM_027339258.1"/>
</dbReference>
<keyword evidence="1" id="KW-1185">Reference proteome</keyword>
<dbReference type="KEGG" id="dpte:113789689"/>